<name>A0ABN2HPL1_9ACTN</name>
<keyword evidence="2" id="KW-1185">Reference proteome</keyword>
<dbReference type="InterPro" id="IPR014082">
    <property type="entry name" value="CRISPR-assoc_prot_Cas02710"/>
</dbReference>
<evidence type="ECO:0000313" key="1">
    <source>
        <dbReference type="EMBL" id="GAA1691336.1"/>
    </source>
</evidence>
<accession>A0ABN2HPL1</accession>
<evidence type="ECO:0008006" key="3">
    <source>
        <dbReference type="Google" id="ProtNLM"/>
    </source>
</evidence>
<gene>
    <name evidence="1" type="ORF">GCM10009830_43860</name>
</gene>
<dbReference type="Gene3D" id="3.40.50.10770">
    <property type="entry name" value="Hypothetical protein VC1899 like domain (Restriction endonuclease-like)"/>
    <property type="match status" value="1"/>
</dbReference>
<comment type="caution">
    <text evidence="1">The sequence shown here is derived from an EMBL/GenBank/DDBJ whole genome shotgun (WGS) entry which is preliminary data.</text>
</comment>
<organism evidence="1 2">
    <name type="scientific">Glycomyces endophyticus</name>
    <dbReference type="NCBI Taxonomy" id="480996"/>
    <lineage>
        <taxon>Bacteria</taxon>
        <taxon>Bacillati</taxon>
        <taxon>Actinomycetota</taxon>
        <taxon>Actinomycetes</taxon>
        <taxon>Glycomycetales</taxon>
        <taxon>Glycomycetaceae</taxon>
        <taxon>Glycomyces</taxon>
    </lineage>
</organism>
<reference evidence="1 2" key="1">
    <citation type="journal article" date="2019" name="Int. J. Syst. Evol. Microbiol.">
        <title>The Global Catalogue of Microorganisms (GCM) 10K type strain sequencing project: providing services to taxonomists for standard genome sequencing and annotation.</title>
        <authorList>
            <consortium name="The Broad Institute Genomics Platform"/>
            <consortium name="The Broad Institute Genome Sequencing Center for Infectious Disease"/>
            <person name="Wu L."/>
            <person name="Ma J."/>
        </authorList>
    </citation>
    <scope>NUCLEOTIDE SEQUENCE [LARGE SCALE GENOMIC DNA]</scope>
    <source>
        <strain evidence="1 2">JCM 16001</strain>
    </source>
</reference>
<dbReference type="RefSeq" id="WP_344491194.1">
    <property type="nucleotide sequence ID" value="NZ_BAAAQF010000023.1"/>
</dbReference>
<dbReference type="Proteomes" id="UP001499851">
    <property type="component" value="Unassembled WGS sequence"/>
</dbReference>
<evidence type="ECO:0000313" key="2">
    <source>
        <dbReference type="Proteomes" id="UP001499851"/>
    </source>
</evidence>
<proteinExistence type="predicted"/>
<dbReference type="Pfam" id="PF09670">
    <property type="entry name" value="Cas_Cas02710"/>
    <property type="match status" value="1"/>
</dbReference>
<dbReference type="NCBIfam" id="TIGR02710">
    <property type="entry name" value="TIGR02710 family CRISPR-associated CARF protein"/>
    <property type="match status" value="1"/>
</dbReference>
<sequence>MASEIRTKYLQLKRILANEEMYGVDRTAIDRARRFRVEQVLPVVVRNIRENWKQQTKDPVDLLVSLSGHSPETTVVAFEMLRPDRLLVLQSEAAFQSLDVISKYANVQASRIEPRLVDPNDPLSIYAQVKDEVDRIRRSTGRQANVVIDITGGKKIMSAAAALAASQLDLQMCYIDGRRYDPSLRQPVPGSEKLVLLPNPTEIFMEREMEKASILLAHGDFFASYRRFGEIAEKTDRSSHARFGRDLARCYAAWCNFDFANVRDRTRVLRERIDDPRYRPQQEVLDRIRIQVEFLEMLADDPGGVELTLNYFLIASHYRKRDQHEFAVLLYYRTLEHLLCRQLELRAEGFKCKSPNWSLLMDDTDDLEVRFREIGARIYRTKNVVLPYRVGMMDAALLLHALEDPFLPAVGLADDAALLALMRQAEHRNRSVLAHGSQCVEAQASQQFENYVLDLLLGFWSLQGDRPKLDKYLAALRFVEHI</sequence>
<dbReference type="EMBL" id="BAAAQF010000023">
    <property type="protein sequence ID" value="GAA1691336.1"/>
    <property type="molecule type" value="Genomic_DNA"/>
</dbReference>
<protein>
    <recommendedName>
        <fullName evidence="3">CRISPR-associated protein</fullName>
    </recommendedName>
</protein>